<evidence type="ECO:0000313" key="1">
    <source>
        <dbReference type="EMBL" id="OMP05830.1"/>
    </source>
</evidence>
<dbReference type="AlphaFoldDB" id="A0A1R3KFH8"/>
<sequence>MGNPERDSLGRDVAVFSLSIRHYRAKSVKIRLLSNTTIELGAIRRSNDQNYIVSGGSMSPHALHDLRRAGPHGRSIRKL</sequence>
<name>A0A1R3KFH8_9ROSI</name>
<keyword evidence="2" id="KW-1185">Reference proteome</keyword>
<evidence type="ECO:0000313" key="2">
    <source>
        <dbReference type="Proteomes" id="UP000187203"/>
    </source>
</evidence>
<proteinExistence type="predicted"/>
<accession>A0A1R3KFH8</accession>
<protein>
    <submittedName>
        <fullName evidence="1">Aspartate-semialdehyde dehydrogenase</fullName>
    </submittedName>
</protein>
<dbReference type="EMBL" id="AWUE01013832">
    <property type="protein sequence ID" value="OMP05830.1"/>
    <property type="molecule type" value="Genomic_DNA"/>
</dbReference>
<reference evidence="2" key="1">
    <citation type="submission" date="2013-09" db="EMBL/GenBank/DDBJ databases">
        <title>Corchorus olitorius genome sequencing.</title>
        <authorList>
            <person name="Alam M."/>
            <person name="Haque M.S."/>
            <person name="Islam M.S."/>
            <person name="Emdad E.M."/>
            <person name="Islam M.M."/>
            <person name="Ahmed B."/>
            <person name="Halim A."/>
            <person name="Hossen Q.M.M."/>
            <person name="Hossain M.Z."/>
            <person name="Ahmed R."/>
            <person name="Khan M.M."/>
            <person name="Islam R."/>
            <person name="Rashid M.M."/>
            <person name="Khan S.A."/>
            <person name="Rahman M.S."/>
            <person name="Alam M."/>
            <person name="Yahiya A.S."/>
            <person name="Khan M.S."/>
            <person name="Azam M.S."/>
            <person name="Haque T."/>
            <person name="Lashkar M.Z.H."/>
            <person name="Akhand A.I."/>
            <person name="Morshed G."/>
            <person name="Roy S."/>
            <person name="Uddin K.S."/>
            <person name="Rabeya T."/>
            <person name="Hossain A.S."/>
            <person name="Chowdhury A."/>
            <person name="Snigdha A.R."/>
            <person name="Mortoza M.S."/>
            <person name="Matin S.A."/>
            <person name="Hoque S.M.E."/>
            <person name="Islam M.K."/>
            <person name="Roy D.K."/>
            <person name="Haider R."/>
            <person name="Moosa M.M."/>
            <person name="Elias S.M."/>
            <person name="Hasan A.M."/>
            <person name="Jahan S."/>
            <person name="Shafiuddin M."/>
            <person name="Mahmood N."/>
            <person name="Shommy N.S."/>
        </authorList>
    </citation>
    <scope>NUCLEOTIDE SEQUENCE [LARGE SCALE GENOMIC DNA]</scope>
    <source>
        <strain evidence="2">cv. O-4</strain>
    </source>
</reference>
<dbReference type="Proteomes" id="UP000187203">
    <property type="component" value="Unassembled WGS sequence"/>
</dbReference>
<gene>
    <name evidence="1" type="ORF">COLO4_08520</name>
</gene>
<comment type="caution">
    <text evidence="1">The sequence shown here is derived from an EMBL/GenBank/DDBJ whole genome shotgun (WGS) entry which is preliminary data.</text>
</comment>
<organism evidence="1 2">
    <name type="scientific">Corchorus olitorius</name>
    <dbReference type="NCBI Taxonomy" id="93759"/>
    <lineage>
        <taxon>Eukaryota</taxon>
        <taxon>Viridiplantae</taxon>
        <taxon>Streptophyta</taxon>
        <taxon>Embryophyta</taxon>
        <taxon>Tracheophyta</taxon>
        <taxon>Spermatophyta</taxon>
        <taxon>Magnoliopsida</taxon>
        <taxon>eudicotyledons</taxon>
        <taxon>Gunneridae</taxon>
        <taxon>Pentapetalae</taxon>
        <taxon>rosids</taxon>
        <taxon>malvids</taxon>
        <taxon>Malvales</taxon>
        <taxon>Malvaceae</taxon>
        <taxon>Grewioideae</taxon>
        <taxon>Apeibeae</taxon>
        <taxon>Corchorus</taxon>
    </lineage>
</organism>